<comment type="subcellular location">
    <subcellularLocation>
        <location evidence="1">Cell envelope</location>
    </subcellularLocation>
</comment>
<proteinExistence type="inferred from homology"/>
<evidence type="ECO:0000313" key="5">
    <source>
        <dbReference type="EMBL" id="TYL13823.1"/>
    </source>
</evidence>
<accession>A0AAC9MUH1</accession>
<dbReference type="Gene3D" id="3.40.50.2300">
    <property type="match status" value="2"/>
</dbReference>
<dbReference type="GO" id="GO:0042882">
    <property type="term" value="P:L-arabinose transmembrane transport"/>
    <property type="evidence" value="ECO:0007669"/>
    <property type="project" value="InterPro"/>
</dbReference>
<reference evidence="5 7" key="2">
    <citation type="submission" date="2019-05" db="EMBL/GenBank/DDBJ databases">
        <title>Genome sequence of Moorella thermoacetica ATCC 33924.</title>
        <authorList>
            <person name="Poehlein A."/>
            <person name="Bengelsdorf F.R."/>
            <person name="Duerre P."/>
            <person name="Daniel R."/>
        </authorList>
    </citation>
    <scope>NUCLEOTIDE SEQUENCE [LARGE SCALE GENOMIC DNA]</scope>
    <source>
        <strain evidence="5 7">ATCC 33924</strain>
    </source>
</reference>
<feature type="domain" description="Periplasmic binding protein" evidence="3">
    <location>
        <begin position="49"/>
        <end position="317"/>
    </location>
</feature>
<evidence type="ECO:0000256" key="1">
    <source>
        <dbReference type="ARBA" id="ARBA00004196"/>
    </source>
</evidence>
<dbReference type="Pfam" id="PF13407">
    <property type="entry name" value="Peripla_BP_4"/>
    <property type="match status" value="1"/>
</dbReference>
<dbReference type="EMBL" id="CP017019">
    <property type="protein sequence ID" value="AOQ23639.1"/>
    <property type="molecule type" value="Genomic_DNA"/>
</dbReference>
<evidence type="ECO:0000256" key="2">
    <source>
        <dbReference type="ARBA" id="ARBA00007639"/>
    </source>
</evidence>
<protein>
    <submittedName>
        <fullName evidence="4">L-arabinose-binding periplasmic protein</fullName>
    </submittedName>
</protein>
<dbReference type="InterPro" id="IPR028082">
    <property type="entry name" value="Peripla_BP_I"/>
</dbReference>
<dbReference type="Proteomes" id="UP000322283">
    <property type="component" value="Unassembled WGS sequence"/>
</dbReference>
<reference evidence="4 6" key="1">
    <citation type="submission" date="2016-08" db="EMBL/GenBank/DDBJ databases">
        <title>Moorella thermoacetica DSM 103132.</title>
        <authorList>
            <person name="Jendresen C.B."/>
            <person name="Redl S.M."/>
            <person name="Jensen T.O."/>
            <person name="Nielsen A.T."/>
        </authorList>
    </citation>
    <scope>NUCLEOTIDE SEQUENCE [LARGE SCALE GENOMIC DNA]</scope>
    <source>
        <strain evidence="4 6">DSM 103132</strain>
    </source>
</reference>
<dbReference type="SUPFAM" id="SSF53822">
    <property type="entry name" value="Periplasmic binding protein-like I"/>
    <property type="match status" value="1"/>
</dbReference>
<sequence>MKSKIFFAIVVFILVGTLLAGCGSKQSPSSQQQSQQTQQTQQVQKKLKFGYICKALTNPWFIMEEYGLKKKAQELGAEVISVDANLKDEAFMSAMDNLIAQKVDGLAVVVTNQSMGPVVAKKAQDAGIPLITIDDEITGVPHVGMPTRQLGVDGGKELVRVAKERGFFDKGNNVMFLAIDTLTVPVVHERIEGYVDGFLQAMPDFPKEKILRPNAKDYFYEAALAATSAVINAHPEVTHWIIASGNDDAVAAAFKVLEERKFNFKNVLGIGIGGYELALNLFKKGGDEAKAFMDWGLYPDKEGEKAVELLYDNIVNKKPIPEKTFIGGKLVNFDNWQEFFPNGELRIKTDKK</sequence>
<dbReference type="PANTHER" id="PTHR30036:SF7">
    <property type="entry name" value="ABC TRANSPORTER PERIPLASMIC-BINDING PROTEIN YPHF"/>
    <property type="match status" value="1"/>
</dbReference>
<dbReference type="AlphaFoldDB" id="A0AAC9MUH1"/>
<dbReference type="Proteomes" id="UP000094598">
    <property type="component" value="Chromosome"/>
</dbReference>
<dbReference type="InterPro" id="IPR026266">
    <property type="entry name" value="AraF"/>
</dbReference>
<dbReference type="PROSITE" id="PS51257">
    <property type="entry name" value="PROKAR_LIPOPROTEIN"/>
    <property type="match status" value="1"/>
</dbReference>
<gene>
    <name evidence="4" type="primary">araF</name>
    <name evidence="4" type="ORF">Maut_01189</name>
    <name evidence="5" type="ORF">MTAT_12210</name>
</gene>
<dbReference type="RefSeq" id="WP_069589043.1">
    <property type="nucleotide sequence ID" value="NZ_CP017019.1"/>
</dbReference>
<name>A0AAC9MUH1_NEOTH</name>
<evidence type="ECO:0000313" key="6">
    <source>
        <dbReference type="Proteomes" id="UP000094598"/>
    </source>
</evidence>
<evidence type="ECO:0000259" key="3">
    <source>
        <dbReference type="Pfam" id="PF13407"/>
    </source>
</evidence>
<organism evidence="4 6">
    <name type="scientific">Neomoorella thermoacetica</name>
    <name type="common">Clostridium thermoaceticum</name>
    <dbReference type="NCBI Taxonomy" id="1525"/>
    <lineage>
        <taxon>Bacteria</taxon>
        <taxon>Bacillati</taxon>
        <taxon>Bacillota</taxon>
        <taxon>Clostridia</taxon>
        <taxon>Neomoorellales</taxon>
        <taxon>Neomoorellaceae</taxon>
        <taxon>Neomoorella</taxon>
    </lineage>
</organism>
<evidence type="ECO:0000313" key="7">
    <source>
        <dbReference type="Proteomes" id="UP000322283"/>
    </source>
</evidence>
<dbReference type="PIRSF" id="PIRSF002816">
    <property type="entry name" value="AraF"/>
    <property type="match status" value="1"/>
</dbReference>
<dbReference type="PANTHER" id="PTHR30036">
    <property type="entry name" value="D-XYLOSE-BINDING PERIPLASMIC PROTEIN"/>
    <property type="match status" value="1"/>
</dbReference>
<keyword evidence="7" id="KW-1185">Reference proteome</keyword>
<comment type="similarity">
    <text evidence="2">Belongs to the bacterial solute-binding protein 2 family.</text>
</comment>
<dbReference type="InterPro" id="IPR050555">
    <property type="entry name" value="Bact_Solute-Bind_Prot2"/>
</dbReference>
<dbReference type="GO" id="GO:0030246">
    <property type="term" value="F:carbohydrate binding"/>
    <property type="evidence" value="ECO:0007669"/>
    <property type="project" value="TreeGrafter"/>
</dbReference>
<dbReference type="EMBL" id="VCDX01000003">
    <property type="protein sequence ID" value="TYL13823.1"/>
    <property type="molecule type" value="Genomic_DNA"/>
</dbReference>
<dbReference type="GO" id="GO:0030288">
    <property type="term" value="C:outer membrane-bounded periplasmic space"/>
    <property type="evidence" value="ECO:0007669"/>
    <property type="project" value="TreeGrafter"/>
</dbReference>
<evidence type="ECO:0000313" key="4">
    <source>
        <dbReference type="EMBL" id="AOQ23639.1"/>
    </source>
</evidence>
<dbReference type="InterPro" id="IPR025997">
    <property type="entry name" value="SBP_2_dom"/>
</dbReference>